<evidence type="ECO:0000256" key="1">
    <source>
        <dbReference type="ARBA" id="ARBA00004123"/>
    </source>
</evidence>
<organism evidence="8 9">
    <name type="scientific">Merluccius polli</name>
    <name type="common">Benguela hake</name>
    <name type="synonym">Merluccius cadenati</name>
    <dbReference type="NCBI Taxonomy" id="89951"/>
    <lineage>
        <taxon>Eukaryota</taxon>
        <taxon>Metazoa</taxon>
        <taxon>Chordata</taxon>
        <taxon>Craniata</taxon>
        <taxon>Vertebrata</taxon>
        <taxon>Euteleostomi</taxon>
        <taxon>Actinopterygii</taxon>
        <taxon>Neopterygii</taxon>
        <taxon>Teleostei</taxon>
        <taxon>Neoteleostei</taxon>
        <taxon>Acanthomorphata</taxon>
        <taxon>Zeiogadaria</taxon>
        <taxon>Gadariae</taxon>
        <taxon>Gadiformes</taxon>
        <taxon>Gadoidei</taxon>
        <taxon>Merlucciidae</taxon>
        <taxon>Merluccius</taxon>
    </lineage>
</organism>
<evidence type="ECO:0000256" key="6">
    <source>
        <dbReference type="SAM" id="MobiDB-lite"/>
    </source>
</evidence>
<name>A0AA47MS76_MERPO</name>
<dbReference type="GO" id="GO:0004861">
    <property type="term" value="F:cyclin-dependent protein serine/threonine kinase inhibitor activity"/>
    <property type="evidence" value="ECO:0007669"/>
    <property type="project" value="InterPro"/>
</dbReference>
<feature type="region of interest" description="Disordered" evidence="6">
    <location>
        <begin position="125"/>
        <end position="191"/>
    </location>
</feature>
<keyword evidence="4" id="KW-0539">Nucleus</keyword>
<evidence type="ECO:0000259" key="7">
    <source>
        <dbReference type="Pfam" id="PF02234"/>
    </source>
</evidence>
<proteinExistence type="inferred from homology"/>
<evidence type="ECO:0000313" key="9">
    <source>
        <dbReference type="Proteomes" id="UP001174136"/>
    </source>
</evidence>
<protein>
    <submittedName>
        <fullName evidence="8">Cyclin-dependent kinase inhibitor 1B</fullName>
    </submittedName>
</protein>
<dbReference type="GO" id="GO:0051726">
    <property type="term" value="P:regulation of cell cycle"/>
    <property type="evidence" value="ECO:0007669"/>
    <property type="project" value="InterPro"/>
</dbReference>
<evidence type="ECO:0000256" key="4">
    <source>
        <dbReference type="ARBA" id="ARBA00023242"/>
    </source>
</evidence>
<evidence type="ECO:0000256" key="2">
    <source>
        <dbReference type="ARBA" id="ARBA00006726"/>
    </source>
</evidence>
<evidence type="ECO:0000256" key="3">
    <source>
        <dbReference type="ARBA" id="ARBA00023013"/>
    </source>
</evidence>
<comment type="subcellular location">
    <subcellularLocation>
        <location evidence="1">Nucleus</location>
    </subcellularLocation>
</comment>
<dbReference type="InterPro" id="IPR044898">
    <property type="entry name" value="CDI_dom_sf"/>
</dbReference>
<feature type="compositionally biased region" description="Basic residues" evidence="6">
    <location>
        <begin position="140"/>
        <end position="149"/>
    </location>
</feature>
<gene>
    <name evidence="8" type="primary">CDKN1B</name>
    <name evidence="8" type="ORF">N1851_015474</name>
</gene>
<evidence type="ECO:0000256" key="5">
    <source>
        <dbReference type="ARBA" id="ARBA00023306"/>
    </source>
</evidence>
<dbReference type="Pfam" id="PF02234">
    <property type="entry name" value="CDI"/>
    <property type="match status" value="1"/>
</dbReference>
<accession>A0AA47MS76</accession>
<keyword evidence="3" id="KW-0649">Protein kinase inhibitor</keyword>
<dbReference type="Gene3D" id="4.10.365.10">
    <property type="entry name" value="p27"/>
    <property type="match status" value="1"/>
</dbReference>
<evidence type="ECO:0000313" key="8">
    <source>
        <dbReference type="EMBL" id="KAK0145617.1"/>
    </source>
</evidence>
<dbReference type="PANTHER" id="PTHR10265:SF45">
    <property type="entry name" value="DACAPO"/>
    <property type="match status" value="1"/>
</dbReference>
<reference evidence="8" key="1">
    <citation type="journal article" date="2023" name="Front. Mar. Sci.">
        <title>A new Merluccius polli reference genome to investigate the effects of global change in West African waters.</title>
        <authorList>
            <person name="Mateo J.L."/>
            <person name="Blanco-Fernandez C."/>
            <person name="Garcia-Vazquez E."/>
            <person name="Machado-Schiaffino G."/>
        </authorList>
    </citation>
    <scope>NUCLEOTIDE SEQUENCE</scope>
    <source>
        <strain evidence="8">C29</strain>
        <tissue evidence="8">Fin</tissue>
    </source>
</reference>
<dbReference type="EMBL" id="JAOPHQ010002847">
    <property type="protein sequence ID" value="KAK0145617.1"/>
    <property type="molecule type" value="Genomic_DNA"/>
</dbReference>
<sequence length="191" mass="21581">MDIMTRRPTPERVTVPLVGGVCRRLFGPVDRDQLSADLGRQLDDMRERDRRRWNFSFETDQPLPGRYRWEAVPSDRRPASSDPGSAATCEEEDRNAQAIGRLEGEEDGEEDTEGRLVQTNMENCSGVSNTARSAGEVTPVRRKRTHAHAKAPQSNAHITDFFVKRRRSSETRPLKSSLSFPSEQALCKGLR</sequence>
<comment type="caution">
    <text evidence="8">The sequence shown here is derived from an EMBL/GenBank/DDBJ whole genome shotgun (WGS) entry which is preliminary data.</text>
</comment>
<comment type="similarity">
    <text evidence="2">Belongs to the CDI family.</text>
</comment>
<dbReference type="PANTHER" id="PTHR10265">
    <property type="entry name" value="CYCLIN-DEPENDENT KINASE INHIBITOR 1"/>
    <property type="match status" value="1"/>
</dbReference>
<feature type="region of interest" description="Disordered" evidence="6">
    <location>
        <begin position="72"/>
        <end position="111"/>
    </location>
</feature>
<feature type="domain" description="Cyclin-dependent kinase inhibitor" evidence="7">
    <location>
        <begin position="25"/>
        <end position="72"/>
    </location>
</feature>
<dbReference type="Proteomes" id="UP001174136">
    <property type="component" value="Unassembled WGS sequence"/>
</dbReference>
<dbReference type="GO" id="GO:0005634">
    <property type="term" value="C:nucleus"/>
    <property type="evidence" value="ECO:0007669"/>
    <property type="project" value="UniProtKB-SubCell"/>
</dbReference>
<keyword evidence="9" id="KW-1185">Reference proteome</keyword>
<dbReference type="AlphaFoldDB" id="A0AA47MS76"/>
<dbReference type="InterPro" id="IPR003175">
    <property type="entry name" value="CDI_dom"/>
</dbReference>
<keyword evidence="5" id="KW-0131">Cell cycle</keyword>